<gene>
    <name evidence="2" type="ORF">OC846_006132</name>
</gene>
<keyword evidence="3" id="KW-1185">Reference proteome</keyword>
<feature type="region of interest" description="Disordered" evidence="1">
    <location>
        <begin position="191"/>
        <end position="214"/>
    </location>
</feature>
<dbReference type="AlphaFoldDB" id="A0AAN6JPL5"/>
<feature type="compositionally biased region" description="Low complexity" evidence="1">
    <location>
        <begin position="29"/>
        <end position="41"/>
    </location>
</feature>
<accession>A0AAN6JPL5</accession>
<name>A0AAN6JPL5_9BASI</name>
<sequence length="419" mass="44537">MSGLLTLASGSGSNSSSSAVRYAVAAVVSTSATPSLSTPSSNKPRRSFSTSSRSQAHANSKQSQRKRDATLRSAIELYHLAPSFFPTPAQTAGFGAAAAEAAADVSSSAASVTSPPPRGEEEAHSVALDSAIRASIQTLITAEQQAAMDVIRAGSYQYSNVENDSDAAVVPSYKPVEALRVVDLLSEIGEGSNSDRRNAPLAGGTAATDGRGVGGPVYQPGRSAPISSIMGDPSTLSAASQRDFVRGGPDAERSLDAAFSPQSGEAKRAGAQTMRTEDTTSIRRELRFIKPRQPSPRQGALRELYEVRNQYEAAVKALDIQGRKYMDPFIDHRGPAPPPPSSVPKPRFLENIPHNDESGRSGAETRPRVTSAIAETDRLDARAARIRDALFGTVAAELPGLEVLRERRKLRLMREKELK</sequence>
<feature type="region of interest" description="Disordered" evidence="1">
    <location>
        <begin position="255"/>
        <end position="278"/>
    </location>
</feature>
<organism evidence="2 3">
    <name type="scientific">Tilletia horrida</name>
    <dbReference type="NCBI Taxonomy" id="155126"/>
    <lineage>
        <taxon>Eukaryota</taxon>
        <taxon>Fungi</taxon>
        <taxon>Dikarya</taxon>
        <taxon>Basidiomycota</taxon>
        <taxon>Ustilaginomycotina</taxon>
        <taxon>Exobasidiomycetes</taxon>
        <taxon>Tilletiales</taxon>
        <taxon>Tilletiaceae</taxon>
        <taxon>Tilletia</taxon>
    </lineage>
</organism>
<dbReference type="EMBL" id="JAPDMZ010000292">
    <property type="protein sequence ID" value="KAK0544278.1"/>
    <property type="molecule type" value="Genomic_DNA"/>
</dbReference>
<feature type="region of interest" description="Disordered" evidence="1">
    <location>
        <begin position="29"/>
        <end position="69"/>
    </location>
</feature>
<comment type="caution">
    <text evidence="2">The sequence shown here is derived from an EMBL/GenBank/DDBJ whole genome shotgun (WGS) entry which is preliminary data.</text>
</comment>
<dbReference type="Proteomes" id="UP001176517">
    <property type="component" value="Unassembled WGS sequence"/>
</dbReference>
<feature type="compositionally biased region" description="Basic and acidic residues" evidence="1">
    <location>
        <begin position="353"/>
        <end position="367"/>
    </location>
</feature>
<proteinExistence type="predicted"/>
<feature type="compositionally biased region" description="Polar residues" evidence="1">
    <location>
        <begin position="47"/>
        <end position="62"/>
    </location>
</feature>
<reference evidence="2" key="1">
    <citation type="journal article" date="2023" name="PhytoFront">
        <title>Draft Genome Resources of Seven Strains of Tilletia horrida, Causal Agent of Kernel Smut of Rice.</title>
        <authorList>
            <person name="Khanal S."/>
            <person name="Antony Babu S."/>
            <person name="Zhou X.G."/>
        </authorList>
    </citation>
    <scope>NUCLEOTIDE SEQUENCE</scope>
    <source>
        <strain evidence="2">TX6</strain>
    </source>
</reference>
<evidence type="ECO:0000256" key="1">
    <source>
        <dbReference type="SAM" id="MobiDB-lite"/>
    </source>
</evidence>
<evidence type="ECO:0000313" key="2">
    <source>
        <dbReference type="EMBL" id="KAK0544278.1"/>
    </source>
</evidence>
<feature type="region of interest" description="Disordered" evidence="1">
    <location>
        <begin position="352"/>
        <end position="373"/>
    </location>
</feature>
<protein>
    <submittedName>
        <fullName evidence="2">Uncharacterized protein</fullName>
    </submittedName>
</protein>
<evidence type="ECO:0000313" key="3">
    <source>
        <dbReference type="Proteomes" id="UP001176517"/>
    </source>
</evidence>